<dbReference type="SUPFAM" id="SSF56322">
    <property type="entry name" value="ADC synthase"/>
    <property type="match status" value="1"/>
</dbReference>
<dbReference type="Gene3D" id="3.60.120.10">
    <property type="entry name" value="Anthranilate synthase"/>
    <property type="match status" value="1"/>
</dbReference>
<dbReference type="NCBIfam" id="TIGR00543">
    <property type="entry name" value="isochor_syn"/>
    <property type="match status" value="1"/>
</dbReference>
<comment type="catalytic activity">
    <reaction evidence="1">
        <text>chorismate = isochorismate</text>
        <dbReference type="Rhea" id="RHEA:18985"/>
        <dbReference type="ChEBI" id="CHEBI:29748"/>
        <dbReference type="ChEBI" id="CHEBI:29780"/>
        <dbReference type="EC" id="5.4.4.2"/>
    </reaction>
</comment>
<dbReference type="KEGG" id="euz:DVS28_a4596"/>
<protein>
    <recommendedName>
        <fullName evidence="3">isochorismate synthase</fullName>
        <ecNumber evidence="3">5.4.4.2</ecNumber>
    </recommendedName>
    <alternativeName>
        <fullName evidence="5">Isochorismate mutase</fullName>
    </alternativeName>
</protein>
<evidence type="ECO:0000256" key="4">
    <source>
        <dbReference type="ARBA" id="ARBA00023235"/>
    </source>
</evidence>
<evidence type="ECO:0000256" key="5">
    <source>
        <dbReference type="ARBA" id="ARBA00041564"/>
    </source>
</evidence>
<dbReference type="PANTHER" id="PTHR42839">
    <property type="entry name" value="ISOCHORISMATE SYNTHASE ENTC"/>
    <property type="match status" value="1"/>
</dbReference>
<sequence length="363" mass="38738">MTLDALTDPAGYAFVQQQQGWIGNGVTDRFEPPTILDRFTRSAEWLSDRLAPDGVAFASFTFDAGSDGSAIAIPEQLVRVDGPGSNGRAELVNGVNKVRYAGASVSEVDWMEAVATATAQIREGRYDKVVLARDLQVWADDVLDPIGLAEKLAARFPSCMTFVHEGFVGATPELLVRRIGNRVESVVLAGTTTPDDAAGRALLASEKDREEHGYAKESARAALAPLCDDLEVDADPWLLRLDNLQHLATRLTGTLREPTHVLELVGALHPTAAVGGTPREVAVPLIGSLEGMDRARYAGPVGVVRGNGDGTFGIALRCAQLTARRARLFAGCGIVAGSLPEAELEETRLKLNTMQQALGARTN</sequence>
<dbReference type="InterPro" id="IPR015890">
    <property type="entry name" value="Chorismate_C"/>
</dbReference>
<keyword evidence="4" id="KW-0413">Isomerase</keyword>
<reference evidence="7 8" key="1">
    <citation type="submission" date="2018-09" db="EMBL/GenBank/DDBJ databases">
        <title>Complete genome sequence of Euzebya sp. DY32-46 isolated from seawater of Pacific Ocean.</title>
        <authorList>
            <person name="Xu L."/>
            <person name="Wu Y.-H."/>
            <person name="Xu X.-W."/>
        </authorList>
    </citation>
    <scope>NUCLEOTIDE SEQUENCE [LARGE SCALE GENOMIC DNA]</scope>
    <source>
        <strain evidence="7 8">DY32-46</strain>
    </source>
</reference>
<accession>A0A346Y460</accession>
<dbReference type="OrthoDB" id="9806579at2"/>
<proteinExistence type="inferred from homology"/>
<evidence type="ECO:0000256" key="1">
    <source>
        <dbReference type="ARBA" id="ARBA00000799"/>
    </source>
</evidence>
<evidence type="ECO:0000313" key="7">
    <source>
        <dbReference type="EMBL" id="AXV09257.1"/>
    </source>
</evidence>
<gene>
    <name evidence="7" type="ORF">DVS28_a4596</name>
</gene>
<dbReference type="InterPro" id="IPR005801">
    <property type="entry name" value="ADC_synthase"/>
</dbReference>
<evidence type="ECO:0000313" key="8">
    <source>
        <dbReference type="Proteomes" id="UP000264006"/>
    </source>
</evidence>
<dbReference type="EMBL" id="CP031165">
    <property type="protein sequence ID" value="AXV09257.1"/>
    <property type="molecule type" value="Genomic_DNA"/>
</dbReference>
<dbReference type="EC" id="5.4.4.2" evidence="3"/>
<dbReference type="GO" id="GO:0008909">
    <property type="term" value="F:isochorismate synthase activity"/>
    <property type="evidence" value="ECO:0007669"/>
    <property type="project" value="UniProtKB-EC"/>
</dbReference>
<organism evidence="7 8">
    <name type="scientific">Euzebya pacifica</name>
    <dbReference type="NCBI Taxonomy" id="1608957"/>
    <lineage>
        <taxon>Bacteria</taxon>
        <taxon>Bacillati</taxon>
        <taxon>Actinomycetota</taxon>
        <taxon>Nitriliruptoria</taxon>
        <taxon>Euzebyales</taxon>
    </lineage>
</organism>
<keyword evidence="8" id="KW-1185">Reference proteome</keyword>
<feature type="domain" description="Chorismate-utilising enzyme C-terminal" evidence="6">
    <location>
        <begin position="108"/>
        <end position="350"/>
    </location>
</feature>
<dbReference type="AlphaFoldDB" id="A0A346Y460"/>
<dbReference type="InterPro" id="IPR004561">
    <property type="entry name" value="IsoChor_synthase"/>
</dbReference>
<comment type="similarity">
    <text evidence="2">Belongs to the isochorismate synthase family.</text>
</comment>
<dbReference type="PANTHER" id="PTHR42839:SF2">
    <property type="entry name" value="ISOCHORISMATE SYNTHASE ENTC"/>
    <property type="match status" value="1"/>
</dbReference>
<dbReference type="RefSeq" id="WP_114593465.1">
    <property type="nucleotide sequence ID" value="NZ_CP031165.1"/>
</dbReference>
<dbReference type="Pfam" id="PF00425">
    <property type="entry name" value="Chorismate_bind"/>
    <property type="match status" value="1"/>
</dbReference>
<name>A0A346Y460_9ACTN</name>
<dbReference type="Proteomes" id="UP000264006">
    <property type="component" value="Chromosome"/>
</dbReference>
<evidence type="ECO:0000256" key="3">
    <source>
        <dbReference type="ARBA" id="ARBA00012824"/>
    </source>
</evidence>
<evidence type="ECO:0000259" key="6">
    <source>
        <dbReference type="Pfam" id="PF00425"/>
    </source>
</evidence>
<evidence type="ECO:0000256" key="2">
    <source>
        <dbReference type="ARBA" id="ARBA00005297"/>
    </source>
</evidence>